<dbReference type="Proteomes" id="UP000606974">
    <property type="component" value="Unassembled WGS sequence"/>
</dbReference>
<accession>A0A8H7AQC0</accession>
<evidence type="ECO:0000313" key="2">
    <source>
        <dbReference type="Proteomes" id="UP000606974"/>
    </source>
</evidence>
<protein>
    <submittedName>
        <fullName evidence="1">Uncharacterized protein</fullName>
    </submittedName>
</protein>
<name>A0A8H7AQC0_9EURO</name>
<evidence type="ECO:0000313" key="1">
    <source>
        <dbReference type="EMBL" id="KAF7513383.1"/>
    </source>
</evidence>
<gene>
    <name evidence="1" type="ORF">GJ744_009804</name>
</gene>
<dbReference type="EMBL" id="JAACFV010000006">
    <property type="protein sequence ID" value="KAF7513383.1"/>
    <property type="molecule type" value="Genomic_DNA"/>
</dbReference>
<dbReference type="OrthoDB" id="5371016at2759"/>
<proteinExistence type="predicted"/>
<dbReference type="AlphaFoldDB" id="A0A8H7AQC0"/>
<sequence>MPEAFIFMGPYPLISSDASPGLRFLKAILQALDSLEPSISPLAPFLAPDALFIFNSGEPVAANQIIAMLHSRAAKLDAFHHDMKIAWDVEKGDGRRTVMYESMSVTVHKNDPEKVELKVPEFNIIELVPMEKGFEGLVAVELRSYIGTNPIVQRVSGEGPV</sequence>
<organism evidence="1 2">
    <name type="scientific">Endocarpon pusillum</name>
    <dbReference type="NCBI Taxonomy" id="364733"/>
    <lineage>
        <taxon>Eukaryota</taxon>
        <taxon>Fungi</taxon>
        <taxon>Dikarya</taxon>
        <taxon>Ascomycota</taxon>
        <taxon>Pezizomycotina</taxon>
        <taxon>Eurotiomycetes</taxon>
        <taxon>Chaetothyriomycetidae</taxon>
        <taxon>Verrucariales</taxon>
        <taxon>Verrucariaceae</taxon>
        <taxon>Endocarpon</taxon>
    </lineage>
</organism>
<reference evidence="1" key="1">
    <citation type="submission" date="2020-02" db="EMBL/GenBank/DDBJ databases">
        <authorList>
            <person name="Palmer J.M."/>
        </authorList>
    </citation>
    <scope>NUCLEOTIDE SEQUENCE</scope>
    <source>
        <strain evidence="1">EPUS1.4</strain>
        <tissue evidence="1">Thallus</tissue>
    </source>
</reference>
<keyword evidence="2" id="KW-1185">Reference proteome</keyword>
<comment type="caution">
    <text evidence="1">The sequence shown here is derived from an EMBL/GenBank/DDBJ whole genome shotgun (WGS) entry which is preliminary data.</text>
</comment>